<feature type="region of interest" description="Disordered" evidence="1">
    <location>
        <begin position="76"/>
        <end position="109"/>
    </location>
</feature>
<protein>
    <recommendedName>
        <fullName evidence="5">DUF4148 domain-containing protein</fullName>
    </recommendedName>
</protein>
<dbReference type="AlphaFoldDB" id="A0A1M6WSU7"/>
<dbReference type="Proteomes" id="UP000184395">
    <property type="component" value="Unassembled WGS sequence"/>
</dbReference>
<name>A0A1M6WSU7_9BURK</name>
<gene>
    <name evidence="3" type="ORF">SAMN05192548_10492</name>
</gene>
<reference evidence="3 4" key="1">
    <citation type="submission" date="2016-11" db="EMBL/GenBank/DDBJ databases">
        <authorList>
            <person name="Jaros S."/>
            <person name="Januszkiewicz K."/>
            <person name="Wedrychowicz H."/>
        </authorList>
    </citation>
    <scope>NUCLEOTIDE SEQUENCE [LARGE SCALE GENOMIC DNA]</scope>
    <source>
        <strain evidence="3 4">LMG 20594</strain>
    </source>
</reference>
<accession>A0A1M6WSU7</accession>
<dbReference type="InterPro" id="IPR025421">
    <property type="entry name" value="DUF4148"/>
</dbReference>
<dbReference type="Pfam" id="PF13663">
    <property type="entry name" value="DUF4148"/>
    <property type="match status" value="1"/>
</dbReference>
<dbReference type="RefSeq" id="WP_073432025.1">
    <property type="nucleotide sequence ID" value="NZ_CADFGY010000004.1"/>
</dbReference>
<evidence type="ECO:0000313" key="4">
    <source>
        <dbReference type="Proteomes" id="UP000184395"/>
    </source>
</evidence>
<organism evidence="3 4">
    <name type="scientific">Paraburkholderia terricola</name>
    <dbReference type="NCBI Taxonomy" id="169427"/>
    <lineage>
        <taxon>Bacteria</taxon>
        <taxon>Pseudomonadati</taxon>
        <taxon>Pseudomonadota</taxon>
        <taxon>Betaproteobacteria</taxon>
        <taxon>Burkholderiales</taxon>
        <taxon>Burkholderiaceae</taxon>
        <taxon>Paraburkholderia</taxon>
    </lineage>
</organism>
<evidence type="ECO:0000256" key="1">
    <source>
        <dbReference type="SAM" id="MobiDB-lite"/>
    </source>
</evidence>
<keyword evidence="2" id="KW-0732">Signal</keyword>
<feature type="chain" id="PRO_5009922174" description="DUF4148 domain-containing protein" evidence="2">
    <location>
        <begin position="25"/>
        <end position="109"/>
    </location>
</feature>
<dbReference type="EMBL" id="FRAB01000049">
    <property type="protein sequence ID" value="SHK96852.1"/>
    <property type="molecule type" value="Genomic_DNA"/>
</dbReference>
<evidence type="ECO:0000256" key="2">
    <source>
        <dbReference type="SAM" id="SignalP"/>
    </source>
</evidence>
<feature type="signal peptide" evidence="2">
    <location>
        <begin position="1"/>
        <end position="24"/>
    </location>
</feature>
<sequence length="109" mass="11017">MKSLIKVVTLAVVFAAPVASFAQAQPLTRAQVKAELRQIEQAGYNPAAAVDANYPADIQAAEARIAAQNATAQADVTGYGSSGGGSSQTSQTGGNTAVLNPYPQPLGGE</sequence>
<dbReference type="STRING" id="169427.SAMN05192548_10492"/>
<proteinExistence type="predicted"/>
<evidence type="ECO:0000313" key="3">
    <source>
        <dbReference type="EMBL" id="SHK96852.1"/>
    </source>
</evidence>
<evidence type="ECO:0008006" key="5">
    <source>
        <dbReference type="Google" id="ProtNLM"/>
    </source>
</evidence>